<proteinExistence type="predicted"/>
<dbReference type="CDD" id="cd01647">
    <property type="entry name" value="RT_LTR"/>
    <property type="match status" value="1"/>
</dbReference>
<dbReference type="Gene3D" id="3.10.10.10">
    <property type="entry name" value="HIV Type 1 Reverse Transcriptase, subunit A, domain 1"/>
    <property type="match status" value="1"/>
</dbReference>
<reference evidence="9" key="1">
    <citation type="submission" date="2018-02" db="EMBL/GenBank/DDBJ databases">
        <authorList>
            <person name="Cohen D.B."/>
            <person name="Kent A.D."/>
        </authorList>
    </citation>
    <scope>NUCLEOTIDE SEQUENCE</scope>
</reference>
<dbReference type="InterPro" id="IPR001584">
    <property type="entry name" value="Integrase_cat-core"/>
</dbReference>
<evidence type="ECO:0000256" key="1">
    <source>
        <dbReference type="ARBA" id="ARBA00022679"/>
    </source>
</evidence>
<name>A0A2N9FEW7_FAGSY</name>
<dbReference type="SUPFAM" id="SSF53098">
    <property type="entry name" value="Ribonuclease H-like"/>
    <property type="match status" value="1"/>
</dbReference>
<evidence type="ECO:0000256" key="2">
    <source>
        <dbReference type="ARBA" id="ARBA00022695"/>
    </source>
</evidence>
<evidence type="ECO:0000259" key="8">
    <source>
        <dbReference type="PROSITE" id="PS50994"/>
    </source>
</evidence>
<keyword evidence="2" id="KW-0548">Nucleotidyltransferase</keyword>
<dbReference type="Pfam" id="PF17917">
    <property type="entry name" value="RT_RNaseH"/>
    <property type="match status" value="1"/>
</dbReference>
<dbReference type="CDD" id="cd09274">
    <property type="entry name" value="RNase_HI_RT_Ty3"/>
    <property type="match status" value="1"/>
</dbReference>
<keyword evidence="4" id="KW-0255">Endonuclease</keyword>
<dbReference type="PANTHER" id="PTHR37984">
    <property type="entry name" value="PROTEIN CBG26694"/>
    <property type="match status" value="1"/>
</dbReference>
<dbReference type="InterPro" id="IPR041373">
    <property type="entry name" value="RT_RNaseH"/>
</dbReference>
<evidence type="ECO:0000256" key="5">
    <source>
        <dbReference type="ARBA" id="ARBA00022801"/>
    </source>
</evidence>
<dbReference type="GO" id="GO:0003964">
    <property type="term" value="F:RNA-directed DNA polymerase activity"/>
    <property type="evidence" value="ECO:0007669"/>
    <property type="project" value="UniProtKB-KW"/>
</dbReference>
<keyword evidence="7" id="KW-0175">Coiled coil</keyword>
<gene>
    <name evidence="9" type="ORF">FSB_LOCUS13527</name>
</gene>
<dbReference type="GO" id="GO:0016787">
    <property type="term" value="F:hydrolase activity"/>
    <property type="evidence" value="ECO:0007669"/>
    <property type="project" value="UniProtKB-KW"/>
</dbReference>
<protein>
    <recommendedName>
        <fullName evidence="8">Integrase catalytic domain-containing protein</fullName>
    </recommendedName>
</protein>
<dbReference type="InterPro" id="IPR043502">
    <property type="entry name" value="DNA/RNA_pol_sf"/>
</dbReference>
<dbReference type="InterPro" id="IPR036397">
    <property type="entry name" value="RNaseH_sf"/>
</dbReference>
<dbReference type="EMBL" id="OIVN01000791">
    <property type="protein sequence ID" value="SPC85645.1"/>
    <property type="molecule type" value="Genomic_DNA"/>
</dbReference>
<dbReference type="Pfam" id="PF00078">
    <property type="entry name" value="RVT_1"/>
    <property type="match status" value="1"/>
</dbReference>
<evidence type="ECO:0000313" key="9">
    <source>
        <dbReference type="EMBL" id="SPC85645.1"/>
    </source>
</evidence>
<evidence type="ECO:0000256" key="7">
    <source>
        <dbReference type="SAM" id="Coils"/>
    </source>
</evidence>
<evidence type="ECO:0000256" key="4">
    <source>
        <dbReference type="ARBA" id="ARBA00022759"/>
    </source>
</evidence>
<dbReference type="GO" id="GO:0015074">
    <property type="term" value="P:DNA integration"/>
    <property type="evidence" value="ECO:0007669"/>
    <property type="project" value="InterPro"/>
</dbReference>
<dbReference type="Gene3D" id="3.30.420.10">
    <property type="entry name" value="Ribonuclease H-like superfamily/Ribonuclease H"/>
    <property type="match status" value="1"/>
</dbReference>
<feature type="coiled-coil region" evidence="7">
    <location>
        <begin position="11"/>
        <end position="38"/>
    </location>
</feature>
<dbReference type="InterPro" id="IPR043128">
    <property type="entry name" value="Rev_trsase/Diguanyl_cyclase"/>
</dbReference>
<keyword evidence="1" id="KW-0808">Transferase</keyword>
<dbReference type="InterPro" id="IPR050951">
    <property type="entry name" value="Retrovirus_Pol_polyprotein"/>
</dbReference>
<dbReference type="SUPFAM" id="SSF56672">
    <property type="entry name" value="DNA/RNA polymerases"/>
    <property type="match status" value="1"/>
</dbReference>
<dbReference type="PANTHER" id="PTHR37984:SF5">
    <property type="entry name" value="PROTEIN NYNRIN-LIKE"/>
    <property type="match status" value="1"/>
</dbReference>
<sequence length="1129" mass="129222">MVQETRTGVPIGVLSDNVQELQQQIDEHANSLRLINTKLDKLDRLEANFATLQAWLEERLPKIQPEPVNAMPLRTPNQDVRANQPRFGMPLGEPYEPRHGRPNMDAFVHPIEEQRLGGFNARPLPNFGAHLKAPREEPWSARRGVQWDQDDYDEGWFDPEGCRADQGRPRQWAREPRAMKLDFPRYKGGDPTSWVYIALQYFHYYQVPKTEKVMQASYHLDEEALVWFQDCEHEITCCNDFVRAVQVRFRPASYDDPMELLIKLKQTHTIAAYKTQFESTSKRIRDLYDMHKLSCFMSGLKDEISLAVKMQGPRNMCEAYALGASRAEARAGDFKQPSTRPPMVVQMLTHMKISDGRKKGLCYHCYERWSVGHKCKSMKLYLMEEVVELEEECMVEEEEEEIVELGEEGVEITLCALLGSTSPSTMRVIALINRVKVTNGLIIKTMGEYKSIKFKITLGVISWNFKKLLMGFMFKGRQIWLQGIKATNSIIHGSKKFQDGAAKGLLLQIMPCNLAAIQDPIESPMKDLLDQFPQVFEELKGLPPMRGHKHQILLKEGVPPHCQRPYSQSPFASLVLLVRKADESWRMCVDYRGLNKGTMKDKFQIPVIDELLDELQGVRAFSKLDWRSGYHQIRMKEGDIEKTIFKTHEGHYDKGMKEHQSHLEIVLKTLAKHKLYAKMSKCVFAANEVEYLGYVISGQGVETDPKKIEAMKEWPVPKTLKALRGFLGLTSYYRKFIKGYGGVGIGAVLMQQGRPLAFFSQALKGKNLFLSTFEKELLALVLVVKKWRPYLFSTIFVIKTDQQSLKYILEQRGKESKVADALSRKEDTNLKTKIENETASLKAQAQGNLCAISFPSFTWLEELKTSYDEDETVKELIGRLQEGEASEGHFTLKNGLILYKGRFHLGHSSSMKSKVLSLVTDSPLGGHSGIKHETSKPVGLLQPLFIPQGPWYSISMDFIEGLPTSNNQNVILVVVDRLNYVHFIALAHPYTVARVASLFLHHVFKLHGMPSSIVSDKDTAFTSMFWEELFRQQGVDLAMSSSYHPQSYGQTEVVNKSLEQYLRTFASDKPSLWVEWLPLAEYWFNTNYHVATKLSPFEALYGYQPPRLMEFNYGTTRVDAVEDLLEQRQ</sequence>
<organism evidence="9">
    <name type="scientific">Fagus sylvatica</name>
    <name type="common">Beechnut</name>
    <dbReference type="NCBI Taxonomy" id="28930"/>
    <lineage>
        <taxon>Eukaryota</taxon>
        <taxon>Viridiplantae</taxon>
        <taxon>Streptophyta</taxon>
        <taxon>Embryophyta</taxon>
        <taxon>Tracheophyta</taxon>
        <taxon>Spermatophyta</taxon>
        <taxon>Magnoliopsida</taxon>
        <taxon>eudicotyledons</taxon>
        <taxon>Gunneridae</taxon>
        <taxon>Pentapetalae</taxon>
        <taxon>rosids</taxon>
        <taxon>fabids</taxon>
        <taxon>Fagales</taxon>
        <taxon>Fagaceae</taxon>
        <taxon>Fagus</taxon>
    </lineage>
</organism>
<dbReference type="GO" id="GO:0004519">
    <property type="term" value="F:endonuclease activity"/>
    <property type="evidence" value="ECO:0007669"/>
    <property type="project" value="UniProtKB-KW"/>
</dbReference>
<keyword evidence="5" id="KW-0378">Hydrolase</keyword>
<dbReference type="Gene3D" id="3.30.70.270">
    <property type="match status" value="3"/>
</dbReference>
<dbReference type="AlphaFoldDB" id="A0A2N9FEW7"/>
<evidence type="ECO:0000256" key="6">
    <source>
        <dbReference type="ARBA" id="ARBA00022918"/>
    </source>
</evidence>
<keyword evidence="3" id="KW-0540">Nuclease</keyword>
<dbReference type="InterPro" id="IPR012337">
    <property type="entry name" value="RNaseH-like_sf"/>
</dbReference>
<accession>A0A2N9FEW7</accession>
<dbReference type="GO" id="GO:0003676">
    <property type="term" value="F:nucleic acid binding"/>
    <property type="evidence" value="ECO:0007669"/>
    <property type="project" value="InterPro"/>
</dbReference>
<evidence type="ECO:0000256" key="3">
    <source>
        <dbReference type="ARBA" id="ARBA00022722"/>
    </source>
</evidence>
<dbReference type="PROSITE" id="PS50994">
    <property type="entry name" value="INTEGRASE"/>
    <property type="match status" value="1"/>
</dbReference>
<keyword evidence="6" id="KW-0695">RNA-directed DNA polymerase</keyword>
<dbReference type="InterPro" id="IPR000477">
    <property type="entry name" value="RT_dom"/>
</dbReference>
<feature type="domain" description="Integrase catalytic" evidence="8">
    <location>
        <begin position="946"/>
        <end position="1104"/>
    </location>
</feature>